<evidence type="ECO:0000313" key="12">
    <source>
        <dbReference type="Proteomes" id="UP000698335"/>
    </source>
</evidence>
<keyword evidence="4" id="KW-0762">Sugar transport</keyword>
<accession>A0A930YST0</accession>
<keyword evidence="5" id="KW-0598">Phosphotransferase system</keyword>
<feature type="transmembrane region" description="Helical" evidence="9">
    <location>
        <begin position="56"/>
        <end position="75"/>
    </location>
</feature>
<evidence type="ECO:0000256" key="8">
    <source>
        <dbReference type="ARBA" id="ARBA00023136"/>
    </source>
</evidence>
<evidence type="ECO:0000256" key="2">
    <source>
        <dbReference type="ARBA" id="ARBA00022448"/>
    </source>
</evidence>
<dbReference type="GO" id="GO:0005886">
    <property type="term" value="C:plasma membrane"/>
    <property type="evidence" value="ECO:0007669"/>
    <property type="project" value="UniProtKB-SubCell"/>
</dbReference>
<dbReference type="PANTHER" id="PTHR30505">
    <property type="entry name" value="FRUCTOSE-LIKE PERMEASE"/>
    <property type="match status" value="1"/>
</dbReference>
<dbReference type="GO" id="GO:0090563">
    <property type="term" value="F:protein-phosphocysteine-sugar phosphotransferase activity"/>
    <property type="evidence" value="ECO:0007669"/>
    <property type="project" value="TreeGrafter"/>
</dbReference>
<proteinExistence type="predicted"/>
<dbReference type="EMBL" id="JABZGW010000106">
    <property type="protein sequence ID" value="MBF4807697.1"/>
    <property type="molecule type" value="Genomic_DNA"/>
</dbReference>
<evidence type="ECO:0000256" key="4">
    <source>
        <dbReference type="ARBA" id="ARBA00022597"/>
    </source>
</evidence>
<feature type="domain" description="PTS EIIC type-2" evidence="10">
    <location>
        <begin position="1"/>
        <end position="172"/>
    </location>
</feature>
<feature type="transmembrane region" description="Helical" evidence="9">
    <location>
        <begin position="87"/>
        <end position="107"/>
    </location>
</feature>
<evidence type="ECO:0000256" key="1">
    <source>
        <dbReference type="ARBA" id="ARBA00004651"/>
    </source>
</evidence>
<evidence type="ECO:0000256" key="6">
    <source>
        <dbReference type="ARBA" id="ARBA00022692"/>
    </source>
</evidence>
<keyword evidence="7 9" id="KW-1133">Transmembrane helix</keyword>
<dbReference type="InterPro" id="IPR013014">
    <property type="entry name" value="PTS_EIIC_2"/>
</dbReference>
<evidence type="ECO:0000256" key="3">
    <source>
        <dbReference type="ARBA" id="ARBA00022475"/>
    </source>
</evidence>
<comment type="subcellular location">
    <subcellularLocation>
        <location evidence="1">Cell membrane</location>
        <topology evidence="1">Multi-pass membrane protein</topology>
    </subcellularLocation>
</comment>
<evidence type="ECO:0000256" key="5">
    <source>
        <dbReference type="ARBA" id="ARBA00022683"/>
    </source>
</evidence>
<sequence length="192" mass="19934">MNALTETMNNLEGASKYALATGIGIFGELDYGGPVTKAVSMFTLSLINEGNYFPNGLFRIIVAVPPIGIFFSTLIAKSKWSIEDRDLAKSIAIIGCLGITEGAIPFAVKDLKRVVPSSIFGCVVGAAIGAFGGVSCPVPHGGFIVLPVVGEPLWFCAGIIGGALATGILLSILKKPLESQETNKSDASFAIV</sequence>
<evidence type="ECO:0000259" key="10">
    <source>
        <dbReference type="PROSITE" id="PS51104"/>
    </source>
</evidence>
<feature type="transmembrane region" description="Helical" evidence="9">
    <location>
        <begin position="119"/>
        <end position="140"/>
    </location>
</feature>
<evidence type="ECO:0000313" key="11">
    <source>
        <dbReference type="EMBL" id="MBF4807697.1"/>
    </source>
</evidence>
<dbReference type="PROSITE" id="PS51104">
    <property type="entry name" value="PTS_EIIC_TYPE_2"/>
    <property type="match status" value="1"/>
</dbReference>
<keyword evidence="8 9" id="KW-0472">Membrane</keyword>
<dbReference type="Proteomes" id="UP000698335">
    <property type="component" value="Unassembled WGS sequence"/>
</dbReference>
<dbReference type="InterPro" id="IPR050864">
    <property type="entry name" value="Bacterial_PTS_Sugar_Transport"/>
</dbReference>
<dbReference type="GO" id="GO:0009401">
    <property type="term" value="P:phosphoenolpyruvate-dependent sugar phosphotransferase system"/>
    <property type="evidence" value="ECO:0007669"/>
    <property type="project" value="UniProtKB-KW"/>
</dbReference>
<comment type="caution">
    <text evidence="11">The sequence shown here is derived from an EMBL/GenBank/DDBJ whole genome shotgun (WGS) entry which is preliminary data.</text>
</comment>
<organism evidence="11 12">
    <name type="scientific">Lancefieldella rimae</name>
    <dbReference type="NCBI Taxonomy" id="1383"/>
    <lineage>
        <taxon>Bacteria</taxon>
        <taxon>Bacillati</taxon>
        <taxon>Actinomycetota</taxon>
        <taxon>Coriobacteriia</taxon>
        <taxon>Coriobacteriales</taxon>
        <taxon>Atopobiaceae</taxon>
        <taxon>Lancefieldella</taxon>
    </lineage>
</organism>
<reference evidence="11" key="1">
    <citation type="submission" date="2020-04" db="EMBL/GenBank/DDBJ databases">
        <title>Deep metagenomics examines the oral microbiome during advanced dental caries in children, revealing novel taxa and co-occurrences with host molecules.</title>
        <authorList>
            <person name="Baker J.L."/>
            <person name="Morton J.T."/>
            <person name="Dinis M."/>
            <person name="Alvarez R."/>
            <person name="Tran N.C."/>
            <person name="Knight R."/>
            <person name="Edlund A."/>
        </authorList>
    </citation>
    <scope>NUCLEOTIDE SEQUENCE</scope>
    <source>
        <strain evidence="11">JCVI_38_bin.5</strain>
    </source>
</reference>
<keyword evidence="2" id="KW-0813">Transport</keyword>
<evidence type="ECO:0000256" key="7">
    <source>
        <dbReference type="ARBA" id="ARBA00022989"/>
    </source>
</evidence>
<keyword evidence="6 9" id="KW-0812">Transmembrane</keyword>
<gene>
    <name evidence="11" type="ORF">HXK26_03265</name>
</gene>
<name>A0A930YST0_9ACTN</name>
<evidence type="ECO:0000256" key="9">
    <source>
        <dbReference type="SAM" id="Phobius"/>
    </source>
</evidence>
<dbReference type="AlphaFoldDB" id="A0A930YST0"/>
<protein>
    <recommendedName>
        <fullName evidence="10">PTS EIIC type-2 domain-containing protein</fullName>
    </recommendedName>
</protein>
<dbReference type="PANTHER" id="PTHR30505:SF0">
    <property type="entry name" value="FRUCTOSE-LIKE PTS SYSTEM EIIBC COMPONENT-RELATED"/>
    <property type="match status" value="1"/>
</dbReference>
<feature type="transmembrane region" description="Helical" evidence="9">
    <location>
        <begin position="152"/>
        <end position="173"/>
    </location>
</feature>
<keyword evidence="3" id="KW-1003">Cell membrane</keyword>